<organism evidence="3 4">
    <name type="scientific">Brucella cytisi</name>
    <dbReference type="NCBI Taxonomy" id="407152"/>
    <lineage>
        <taxon>Bacteria</taxon>
        <taxon>Pseudomonadati</taxon>
        <taxon>Pseudomonadota</taxon>
        <taxon>Alphaproteobacteria</taxon>
        <taxon>Hyphomicrobiales</taxon>
        <taxon>Brucellaceae</taxon>
        <taxon>Brucella/Ochrobactrum group</taxon>
        <taxon>Brucella</taxon>
    </lineage>
</organism>
<feature type="domain" description="XdhC- CoxI" evidence="1">
    <location>
        <begin position="26"/>
        <end position="89"/>
    </location>
</feature>
<dbReference type="InterPro" id="IPR027051">
    <property type="entry name" value="XdhC_Rossmann_dom"/>
</dbReference>
<evidence type="ECO:0000313" key="4">
    <source>
        <dbReference type="Proteomes" id="UP000182985"/>
    </source>
</evidence>
<gene>
    <name evidence="3" type="ORF">BLA27_14215</name>
</gene>
<dbReference type="AlphaFoldDB" id="A0A1J6ICQ5"/>
<dbReference type="Gene3D" id="3.40.50.720">
    <property type="entry name" value="NAD(P)-binding Rossmann-like Domain"/>
    <property type="match status" value="1"/>
</dbReference>
<name>A0A1J6ICQ5_9HYPH</name>
<sequence>MQDVRLSRSTDQPLEILRFANDEAGAGRRCALVTLIEIEGGASRALGTQMAVSENGRYCGYISGGCIEATVARAAIIALRRGQSRLLRLGLGSPYFDIVLPCGGGITLAIHIITQPEEIAELVLGLEKRREMTLELRLATDDVVACMSNRTSGWDGEKFVVGYMPAPQILLFGQGIEPDAFSELAHAAGIAVERPESVDRIHIDSYTAVVLLQHDLEKDMPVLQAALATDAFYIGCLGSLKTHRKRGERLIELGFLPSQIGRIRAPIGMWGPTRDARSLAISVLAEVVARYNKIPVDNSTPVTGPTVFISDQVNQSLRDSCNREY</sequence>
<dbReference type="InterPro" id="IPR052698">
    <property type="entry name" value="MoCofactor_Util/Proc"/>
</dbReference>
<comment type="caution">
    <text evidence="3">The sequence shown here is derived from an EMBL/GenBank/DDBJ whole genome shotgun (WGS) entry which is preliminary data.</text>
</comment>
<feature type="domain" description="XdhC Rossmann" evidence="2">
    <location>
        <begin position="171"/>
        <end position="287"/>
    </location>
</feature>
<keyword evidence="4" id="KW-1185">Reference proteome</keyword>
<evidence type="ECO:0000313" key="3">
    <source>
        <dbReference type="EMBL" id="OIS92840.1"/>
    </source>
</evidence>
<accession>A0A1J6ICQ5</accession>
<dbReference type="PANTHER" id="PTHR30388:SF4">
    <property type="entry name" value="MOLYBDENUM COFACTOR INSERTION CHAPERONE PAOD"/>
    <property type="match status" value="1"/>
</dbReference>
<dbReference type="Pfam" id="PF13478">
    <property type="entry name" value="XdhC_C"/>
    <property type="match status" value="1"/>
</dbReference>
<dbReference type="PANTHER" id="PTHR30388">
    <property type="entry name" value="ALDEHYDE OXIDOREDUCTASE MOLYBDENUM COFACTOR ASSEMBLY PROTEIN"/>
    <property type="match status" value="1"/>
</dbReference>
<dbReference type="Proteomes" id="UP000182985">
    <property type="component" value="Unassembled WGS sequence"/>
</dbReference>
<evidence type="ECO:0008006" key="5">
    <source>
        <dbReference type="Google" id="ProtNLM"/>
    </source>
</evidence>
<protein>
    <recommendedName>
        <fullName evidence="5">XdhC family protein</fullName>
    </recommendedName>
</protein>
<dbReference type="Pfam" id="PF02625">
    <property type="entry name" value="XdhC_CoxI"/>
    <property type="match status" value="1"/>
</dbReference>
<evidence type="ECO:0000259" key="1">
    <source>
        <dbReference type="Pfam" id="PF02625"/>
    </source>
</evidence>
<dbReference type="InterPro" id="IPR003777">
    <property type="entry name" value="XdhC_CoxI"/>
</dbReference>
<reference evidence="3 4" key="1">
    <citation type="submission" date="2016-10" db="EMBL/GenBank/DDBJ databases">
        <title>The Draft Genome Sequence of the Potato Rhizosphere Bacteria Ochrobactrum sp. IPA7.2.</title>
        <authorList>
            <person name="Gogoleva N.E."/>
            <person name="Khlopko Y.A."/>
            <person name="Burygin G.L."/>
            <person name="Plotnikov A.O."/>
        </authorList>
    </citation>
    <scope>NUCLEOTIDE SEQUENCE [LARGE SCALE GENOMIC DNA]</scope>
    <source>
        <strain evidence="3 4">IPA7.2</strain>
    </source>
</reference>
<evidence type="ECO:0000259" key="2">
    <source>
        <dbReference type="Pfam" id="PF13478"/>
    </source>
</evidence>
<dbReference type="EMBL" id="MOEC01000013">
    <property type="protein sequence ID" value="OIS92840.1"/>
    <property type="molecule type" value="Genomic_DNA"/>
</dbReference>
<proteinExistence type="predicted"/>